<name>A0AAU8MIK5_9CAUD</name>
<dbReference type="EMBL" id="PP965498">
    <property type="protein sequence ID" value="XCO00447.1"/>
    <property type="molecule type" value="Genomic_DNA"/>
</dbReference>
<evidence type="ECO:0000313" key="1">
    <source>
        <dbReference type="EMBL" id="XCO00348.1"/>
    </source>
</evidence>
<organism evidence="3">
    <name type="scientific">Geladintestivirus 1</name>
    <dbReference type="NCBI Taxonomy" id="3233133"/>
    <lineage>
        <taxon>Viruses</taxon>
        <taxon>Duplodnaviria</taxon>
        <taxon>Heunggongvirae</taxon>
        <taxon>Uroviricota</taxon>
        <taxon>Caudoviricetes</taxon>
        <taxon>Crassvirales</taxon>
    </lineage>
</organism>
<protein>
    <submittedName>
        <fullName evidence="3">Uncharacterized protein</fullName>
    </submittedName>
</protein>
<reference evidence="3" key="1">
    <citation type="submission" date="2024-06" db="EMBL/GenBank/DDBJ databases">
        <title>Intestivirid acquisition increases across infancy in a wild primate population.</title>
        <authorList>
            <person name="Schneider-Creas I.A."/>
            <person name="Moya I.L."/>
            <person name="Chiou K.L."/>
            <person name="Baniel A."/>
            <person name="Azanaw Haile A."/>
            <person name="Kebede F."/>
            <person name="Abebe B."/>
            <person name="Snyder-Mackler N."/>
            <person name="Varsani A."/>
        </authorList>
    </citation>
    <scope>NUCLEOTIDE SEQUENCE</scope>
    <source>
        <strain evidence="1">Int_RNL_2016_0117_DIX</strain>
        <strain evidence="3">Int_RNL_2017_0546_COW</strain>
        <strain evidence="2">Int_RNL_2018_0945_COW</strain>
    </source>
</reference>
<dbReference type="EMBL" id="PP965497">
    <property type="protein sequence ID" value="XCO00348.1"/>
    <property type="molecule type" value="Genomic_DNA"/>
</dbReference>
<sequence length="55" mass="6204">MNLFKIIVKNYEEGKKYTKFYVAANDMTGAVKKFEENLPGVAISSINVAITDIIY</sequence>
<accession>A0AAU8MIK5</accession>
<evidence type="ECO:0000313" key="2">
    <source>
        <dbReference type="EMBL" id="XCO00447.1"/>
    </source>
</evidence>
<dbReference type="EMBL" id="PP965499">
    <property type="protein sequence ID" value="XCO00542.1"/>
    <property type="molecule type" value="Genomic_DNA"/>
</dbReference>
<evidence type="ECO:0000313" key="3">
    <source>
        <dbReference type="EMBL" id="XCO00542.1"/>
    </source>
</evidence>
<proteinExistence type="predicted"/>